<comment type="caution">
    <text evidence="2">The sequence shown here is derived from an EMBL/GenBank/DDBJ whole genome shotgun (WGS) entry which is preliminary data.</text>
</comment>
<keyword evidence="3" id="KW-1185">Reference proteome</keyword>
<dbReference type="Proteomes" id="UP001141806">
    <property type="component" value="Unassembled WGS sequence"/>
</dbReference>
<evidence type="ECO:0000313" key="2">
    <source>
        <dbReference type="EMBL" id="KAJ4965461.1"/>
    </source>
</evidence>
<feature type="region of interest" description="Disordered" evidence="1">
    <location>
        <begin position="141"/>
        <end position="168"/>
    </location>
</feature>
<feature type="compositionally biased region" description="Basic and acidic residues" evidence="1">
    <location>
        <begin position="157"/>
        <end position="168"/>
    </location>
</feature>
<name>A0A9Q0K7V8_9MAGN</name>
<accession>A0A9Q0K7V8</accession>
<gene>
    <name evidence="2" type="ORF">NE237_017310</name>
</gene>
<organism evidence="2 3">
    <name type="scientific">Protea cynaroides</name>
    <dbReference type="NCBI Taxonomy" id="273540"/>
    <lineage>
        <taxon>Eukaryota</taxon>
        <taxon>Viridiplantae</taxon>
        <taxon>Streptophyta</taxon>
        <taxon>Embryophyta</taxon>
        <taxon>Tracheophyta</taxon>
        <taxon>Spermatophyta</taxon>
        <taxon>Magnoliopsida</taxon>
        <taxon>Proteales</taxon>
        <taxon>Proteaceae</taxon>
        <taxon>Protea</taxon>
    </lineage>
</organism>
<proteinExistence type="predicted"/>
<sequence>MVVLDGETSNHNEVEQVVQTAANEGILVQQVQEGCGDVSDREEGEIQPLQDVQDGVGDVRVNVEGTSASPLNGTSLPGINVENKDMARSVGRESNSPRIDQVNVSKGRITVAFNDVRAMDDALERDDAGFIEVQRRTLGRNAKRGKKVEVASSSRVTKQETSRQKVSK</sequence>
<protein>
    <submittedName>
        <fullName evidence="2">Uncharacterized protein</fullName>
    </submittedName>
</protein>
<dbReference type="EMBL" id="JAMYWD010000007">
    <property type="protein sequence ID" value="KAJ4965461.1"/>
    <property type="molecule type" value="Genomic_DNA"/>
</dbReference>
<reference evidence="2" key="1">
    <citation type="journal article" date="2023" name="Plant J.">
        <title>The genome of the king protea, Protea cynaroides.</title>
        <authorList>
            <person name="Chang J."/>
            <person name="Duong T.A."/>
            <person name="Schoeman C."/>
            <person name="Ma X."/>
            <person name="Roodt D."/>
            <person name="Barker N."/>
            <person name="Li Z."/>
            <person name="Van de Peer Y."/>
            <person name="Mizrachi E."/>
        </authorList>
    </citation>
    <scope>NUCLEOTIDE SEQUENCE</scope>
    <source>
        <tissue evidence="2">Young leaves</tissue>
    </source>
</reference>
<dbReference type="AlphaFoldDB" id="A0A9Q0K7V8"/>
<evidence type="ECO:0000313" key="3">
    <source>
        <dbReference type="Proteomes" id="UP001141806"/>
    </source>
</evidence>
<evidence type="ECO:0000256" key="1">
    <source>
        <dbReference type="SAM" id="MobiDB-lite"/>
    </source>
</evidence>